<dbReference type="EMBL" id="JACAGJ010000008">
    <property type="protein sequence ID" value="MDM1073758.1"/>
    <property type="molecule type" value="Genomic_DNA"/>
</dbReference>
<name>A0AAJ1QGS8_9FLAO</name>
<gene>
    <name evidence="1" type="ORF">HX001_14810</name>
</gene>
<proteinExistence type="predicted"/>
<evidence type="ECO:0000313" key="2">
    <source>
        <dbReference type="Proteomes" id="UP001170959"/>
    </source>
</evidence>
<sequence length="125" mass="15497">MKLYINLVFIILTLFSCNNKTEFEKHLINNKWVYNPYDKFQNNIEFNYYLKFYDNYSYKNYFIKSNVEFVMLERTEENLWKYNEKNKILTISNNEFRILSINKTNDTISMKNIKTNKKSYLFKLR</sequence>
<reference evidence="1" key="2">
    <citation type="journal article" date="2022" name="Sci. Total Environ.">
        <title>Prevalence, transmission, and molecular epidemiology of tet(X)-positive bacteria among humans, animals, and environmental niches in China: An epidemiological, and genomic-based study.</title>
        <authorList>
            <person name="Dong N."/>
            <person name="Zeng Y."/>
            <person name="Cai C."/>
            <person name="Sun C."/>
            <person name="Lu J."/>
            <person name="Liu C."/>
            <person name="Zhou H."/>
            <person name="Sun Q."/>
            <person name="Shu L."/>
            <person name="Wang H."/>
            <person name="Wang Y."/>
            <person name="Wang S."/>
            <person name="Wu C."/>
            <person name="Chan E.W."/>
            <person name="Chen G."/>
            <person name="Shen Z."/>
            <person name="Chen S."/>
            <person name="Zhang R."/>
        </authorList>
    </citation>
    <scope>NUCLEOTIDE SEQUENCE</scope>
    <source>
        <strain evidence="1">R655-4</strain>
    </source>
</reference>
<dbReference type="PROSITE" id="PS51257">
    <property type="entry name" value="PROKAR_LIPOPROTEIN"/>
    <property type="match status" value="1"/>
</dbReference>
<evidence type="ECO:0000313" key="1">
    <source>
        <dbReference type="EMBL" id="MDM1073758.1"/>
    </source>
</evidence>
<dbReference type="RefSeq" id="WP_159155619.1">
    <property type="nucleotide sequence ID" value="NZ_CP013210.1"/>
</dbReference>
<organism evidence="1 2">
    <name type="scientific">Empedobacter brevis</name>
    <dbReference type="NCBI Taxonomy" id="247"/>
    <lineage>
        <taxon>Bacteria</taxon>
        <taxon>Pseudomonadati</taxon>
        <taxon>Bacteroidota</taxon>
        <taxon>Flavobacteriia</taxon>
        <taxon>Flavobacteriales</taxon>
        <taxon>Weeksellaceae</taxon>
        <taxon>Empedobacter</taxon>
    </lineage>
</organism>
<reference evidence="1" key="1">
    <citation type="submission" date="2020-06" db="EMBL/GenBank/DDBJ databases">
        <authorList>
            <person name="Dong N."/>
        </authorList>
    </citation>
    <scope>NUCLEOTIDE SEQUENCE</scope>
    <source>
        <strain evidence="1">R655-4</strain>
    </source>
</reference>
<dbReference type="Proteomes" id="UP001170959">
    <property type="component" value="Unassembled WGS sequence"/>
</dbReference>
<comment type="caution">
    <text evidence="1">The sequence shown here is derived from an EMBL/GenBank/DDBJ whole genome shotgun (WGS) entry which is preliminary data.</text>
</comment>
<dbReference type="AlphaFoldDB" id="A0AAJ1QGS8"/>
<accession>A0AAJ1QGS8</accession>
<protein>
    <submittedName>
        <fullName evidence="1">Uncharacterized protein</fullName>
    </submittedName>
</protein>